<keyword evidence="1" id="KW-0472">Membrane</keyword>
<gene>
    <name evidence="2" type="ORF">MNBD_NITROSPINAE01-798</name>
</gene>
<feature type="transmembrane region" description="Helical" evidence="1">
    <location>
        <begin position="6"/>
        <end position="27"/>
    </location>
</feature>
<organism evidence="2">
    <name type="scientific">hydrothermal vent metagenome</name>
    <dbReference type="NCBI Taxonomy" id="652676"/>
    <lineage>
        <taxon>unclassified sequences</taxon>
        <taxon>metagenomes</taxon>
        <taxon>ecological metagenomes</taxon>
    </lineage>
</organism>
<protein>
    <submittedName>
        <fullName evidence="2">Uncharacterized protein</fullName>
    </submittedName>
</protein>
<proteinExistence type="predicted"/>
<evidence type="ECO:0000313" key="2">
    <source>
        <dbReference type="EMBL" id="VAX22993.1"/>
    </source>
</evidence>
<accession>A0A3B1CE37</accession>
<dbReference type="EMBL" id="UOGC01000144">
    <property type="protein sequence ID" value="VAX22993.1"/>
    <property type="molecule type" value="Genomic_DNA"/>
</dbReference>
<evidence type="ECO:0000256" key="1">
    <source>
        <dbReference type="SAM" id="Phobius"/>
    </source>
</evidence>
<name>A0A3B1CE37_9ZZZZ</name>
<keyword evidence="1" id="KW-0812">Transmembrane</keyword>
<sequence length="83" mass="8524">MSDLGARFPAALAIFAAGVAGFISMIAGTEIMTAVLRATGAGIAMYIVGKLIALALFEERVRPITSAALLAAKKREAEERGGS</sequence>
<feature type="transmembrane region" description="Helical" evidence="1">
    <location>
        <begin position="34"/>
        <end position="57"/>
    </location>
</feature>
<keyword evidence="1" id="KW-1133">Transmembrane helix</keyword>
<reference evidence="2" key="1">
    <citation type="submission" date="2018-06" db="EMBL/GenBank/DDBJ databases">
        <authorList>
            <person name="Zhirakovskaya E."/>
        </authorList>
    </citation>
    <scope>NUCLEOTIDE SEQUENCE</scope>
</reference>
<dbReference type="AlphaFoldDB" id="A0A3B1CE37"/>